<dbReference type="EMBL" id="JAHMHQ010000001">
    <property type="protein sequence ID" value="KAK1655343.1"/>
    <property type="molecule type" value="Genomic_DNA"/>
</dbReference>
<protein>
    <submittedName>
        <fullName evidence="1">Uncharacterized protein</fullName>
    </submittedName>
</protein>
<comment type="caution">
    <text evidence="1">The sequence shown here is derived from an EMBL/GenBank/DDBJ whole genome shotgun (WGS) entry which is preliminary data.</text>
</comment>
<evidence type="ECO:0000313" key="1">
    <source>
        <dbReference type="EMBL" id="KAK1655343.1"/>
    </source>
</evidence>
<gene>
    <name evidence="1" type="ORF">BDP81DRAFT_412508</name>
</gene>
<dbReference type="GeneID" id="85474083"/>
<sequence>MASNLACCILSLTRNDMRSVSSLSMDVRRPHSANGPAVIRGATQSLALDNLGTPFRARAMELKVLPPALSET</sequence>
<reference evidence="1" key="1">
    <citation type="submission" date="2021-06" db="EMBL/GenBank/DDBJ databases">
        <title>Comparative genomics, transcriptomics and evolutionary studies reveal genomic signatures of adaptation to plant cell wall in hemibiotrophic fungi.</title>
        <authorList>
            <consortium name="DOE Joint Genome Institute"/>
            <person name="Baroncelli R."/>
            <person name="Diaz J.F."/>
            <person name="Benocci T."/>
            <person name="Peng M."/>
            <person name="Battaglia E."/>
            <person name="Haridas S."/>
            <person name="Andreopoulos W."/>
            <person name="Labutti K."/>
            <person name="Pangilinan J."/>
            <person name="Floch G.L."/>
            <person name="Makela M.R."/>
            <person name="Henrissat B."/>
            <person name="Grigoriev I.V."/>
            <person name="Crouch J.A."/>
            <person name="De Vries R.P."/>
            <person name="Sukno S.A."/>
            <person name="Thon M.R."/>
        </authorList>
    </citation>
    <scope>NUCLEOTIDE SEQUENCE</scope>
    <source>
        <strain evidence="1">CBS 102054</strain>
    </source>
</reference>
<keyword evidence="2" id="KW-1185">Reference proteome</keyword>
<dbReference type="RefSeq" id="XP_060451387.1">
    <property type="nucleotide sequence ID" value="XM_060589221.1"/>
</dbReference>
<proteinExistence type="predicted"/>
<organism evidence="1 2">
    <name type="scientific">Colletotrichum phormii</name>
    <dbReference type="NCBI Taxonomy" id="359342"/>
    <lineage>
        <taxon>Eukaryota</taxon>
        <taxon>Fungi</taxon>
        <taxon>Dikarya</taxon>
        <taxon>Ascomycota</taxon>
        <taxon>Pezizomycotina</taxon>
        <taxon>Sordariomycetes</taxon>
        <taxon>Hypocreomycetidae</taxon>
        <taxon>Glomerellales</taxon>
        <taxon>Glomerellaceae</taxon>
        <taxon>Colletotrichum</taxon>
        <taxon>Colletotrichum acutatum species complex</taxon>
    </lineage>
</organism>
<accession>A0AAJ0A3M6</accession>
<evidence type="ECO:0000313" key="2">
    <source>
        <dbReference type="Proteomes" id="UP001243989"/>
    </source>
</evidence>
<name>A0AAJ0A3M6_9PEZI</name>
<dbReference type="Proteomes" id="UP001243989">
    <property type="component" value="Unassembled WGS sequence"/>
</dbReference>
<dbReference type="AlphaFoldDB" id="A0AAJ0A3M6"/>